<proteinExistence type="predicted"/>
<keyword evidence="3" id="KW-1185">Reference proteome</keyword>
<organism evidence="2 3">
    <name type="scientific">Cryptolaemus montrouzieri</name>
    <dbReference type="NCBI Taxonomy" id="559131"/>
    <lineage>
        <taxon>Eukaryota</taxon>
        <taxon>Metazoa</taxon>
        <taxon>Ecdysozoa</taxon>
        <taxon>Arthropoda</taxon>
        <taxon>Hexapoda</taxon>
        <taxon>Insecta</taxon>
        <taxon>Pterygota</taxon>
        <taxon>Neoptera</taxon>
        <taxon>Endopterygota</taxon>
        <taxon>Coleoptera</taxon>
        <taxon>Polyphaga</taxon>
        <taxon>Cucujiformia</taxon>
        <taxon>Coccinelloidea</taxon>
        <taxon>Coccinellidae</taxon>
        <taxon>Scymninae</taxon>
        <taxon>Scymnini</taxon>
        <taxon>Cryptolaemus</taxon>
    </lineage>
</organism>
<reference evidence="2 3" key="1">
    <citation type="journal article" date="2021" name="BMC Biol.">
        <title>Horizontally acquired antibacterial genes associated with adaptive radiation of ladybird beetles.</title>
        <authorList>
            <person name="Li H.S."/>
            <person name="Tang X.F."/>
            <person name="Huang Y.H."/>
            <person name="Xu Z.Y."/>
            <person name="Chen M.L."/>
            <person name="Du X.Y."/>
            <person name="Qiu B.Y."/>
            <person name="Chen P.T."/>
            <person name="Zhang W."/>
            <person name="Slipinski A."/>
            <person name="Escalona H.E."/>
            <person name="Waterhouse R.M."/>
            <person name="Zwick A."/>
            <person name="Pang H."/>
        </authorList>
    </citation>
    <scope>NUCLEOTIDE SEQUENCE [LARGE SCALE GENOMIC DNA]</scope>
    <source>
        <strain evidence="2">SYSU2018</strain>
    </source>
</reference>
<sequence length="110" mass="12510">MLNSARNLNSLINFVHSKSNINQLFYRSRQITKNVVTNKSFTSLNCYCRPNLVQKVKSTPFIRYGAITGVLYKSTQNNKARKSVGYWLLTCSGMVFVAVVLEEIIKSAIR</sequence>
<accession>A0ABD2NE12</accession>
<keyword evidence="1" id="KW-0812">Transmembrane</keyword>
<evidence type="ECO:0000313" key="2">
    <source>
        <dbReference type="EMBL" id="KAL3276774.1"/>
    </source>
</evidence>
<gene>
    <name evidence="2" type="ORF">HHI36_012141</name>
</gene>
<protein>
    <submittedName>
        <fullName evidence="2">Uncharacterized protein</fullName>
    </submittedName>
</protein>
<keyword evidence="1" id="KW-0472">Membrane</keyword>
<evidence type="ECO:0000256" key="1">
    <source>
        <dbReference type="SAM" id="Phobius"/>
    </source>
</evidence>
<comment type="caution">
    <text evidence="2">The sequence shown here is derived from an EMBL/GenBank/DDBJ whole genome shotgun (WGS) entry which is preliminary data.</text>
</comment>
<keyword evidence="1" id="KW-1133">Transmembrane helix</keyword>
<name>A0ABD2NE12_9CUCU</name>
<feature type="transmembrane region" description="Helical" evidence="1">
    <location>
        <begin position="84"/>
        <end position="105"/>
    </location>
</feature>
<dbReference type="EMBL" id="JABFTP020000103">
    <property type="protein sequence ID" value="KAL3276774.1"/>
    <property type="molecule type" value="Genomic_DNA"/>
</dbReference>
<evidence type="ECO:0000313" key="3">
    <source>
        <dbReference type="Proteomes" id="UP001516400"/>
    </source>
</evidence>
<dbReference type="Proteomes" id="UP001516400">
    <property type="component" value="Unassembled WGS sequence"/>
</dbReference>
<dbReference type="AlphaFoldDB" id="A0ABD2NE12"/>